<keyword evidence="4 7" id="KW-0227">DNA damage</keyword>
<organism evidence="9 10">
    <name type="scientific">Shewanella sedimentimangrovi</name>
    <dbReference type="NCBI Taxonomy" id="2814293"/>
    <lineage>
        <taxon>Bacteria</taxon>
        <taxon>Pseudomonadati</taxon>
        <taxon>Pseudomonadota</taxon>
        <taxon>Gammaproteobacteria</taxon>
        <taxon>Alteromonadales</taxon>
        <taxon>Shewanellaceae</taxon>
        <taxon>Shewanella</taxon>
    </lineage>
</organism>
<keyword evidence="6 7" id="KW-0234">DNA repair</keyword>
<keyword evidence="3 7" id="KW-0255">Endonuclease</keyword>
<dbReference type="Gene3D" id="3.40.600.10">
    <property type="entry name" value="DNA mismatch repair MutH/Restriction endonuclease, type II"/>
    <property type="match status" value="1"/>
</dbReference>
<dbReference type="Pfam" id="PF02976">
    <property type="entry name" value="MutH"/>
    <property type="match status" value="1"/>
</dbReference>
<accession>A0ABX7R2H2</accession>
<dbReference type="NCBIfam" id="NF003458">
    <property type="entry name" value="PRK05070.1"/>
    <property type="match status" value="1"/>
</dbReference>
<dbReference type="CDD" id="cd00583">
    <property type="entry name" value="MutH-like"/>
    <property type="match status" value="1"/>
</dbReference>
<reference evidence="9 10" key="1">
    <citation type="submission" date="2021-03" db="EMBL/GenBank/DDBJ databases">
        <title>Novel species identification of genus Shewanella.</title>
        <authorList>
            <person name="Liu G."/>
            <person name="Zhang Q."/>
        </authorList>
    </citation>
    <scope>NUCLEOTIDE SEQUENCE [LARGE SCALE GENOMIC DNA]</scope>
    <source>
        <strain evidence="9 10">FJAT-52962</strain>
    </source>
</reference>
<keyword evidence="5 7" id="KW-0378">Hydrolase</keyword>
<dbReference type="InterPro" id="IPR011337">
    <property type="entry name" value="DNA_rep_MutH/RE_typeII_Sau3AI"/>
</dbReference>
<keyword evidence="2 7" id="KW-0540">Nuclease</keyword>
<dbReference type="SMART" id="SM00927">
    <property type="entry name" value="MutH"/>
    <property type="match status" value="1"/>
</dbReference>
<keyword evidence="10" id="KW-1185">Reference proteome</keyword>
<dbReference type="InterPro" id="IPR011335">
    <property type="entry name" value="Restrct_endonuc-II-like"/>
</dbReference>
<comment type="similarity">
    <text evidence="7">Belongs to the MutH family.</text>
</comment>
<evidence type="ECO:0000256" key="3">
    <source>
        <dbReference type="ARBA" id="ARBA00022759"/>
    </source>
</evidence>
<dbReference type="EMBL" id="CP071502">
    <property type="protein sequence ID" value="QSX38026.1"/>
    <property type="molecule type" value="Genomic_DNA"/>
</dbReference>
<dbReference type="InterPro" id="IPR037057">
    <property type="entry name" value="DNA_rep_MutH/T2_RE_sf"/>
</dbReference>
<evidence type="ECO:0000256" key="5">
    <source>
        <dbReference type="ARBA" id="ARBA00022801"/>
    </source>
</evidence>
<evidence type="ECO:0000256" key="6">
    <source>
        <dbReference type="ARBA" id="ARBA00023204"/>
    </source>
</evidence>
<dbReference type="NCBIfam" id="TIGR02248">
    <property type="entry name" value="mutH_TIGR"/>
    <property type="match status" value="1"/>
</dbReference>
<proteinExistence type="inferred from homology"/>
<comment type="function">
    <text evidence="7">Sequence-specific endonuclease that cleaves unmethylated GATC sequences. It is involved in DNA mismatch repair.</text>
</comment>
<name>A0ABX7R2H2_9GAMM</name>
<evidence type="ECO:0000259" key="8">
    <source>
        <dbReference type="SMART" id="SM00927"/>
    </source>
</evidence>
<dbReference type="Proteomes" id="UP000663207">
    <property type="component" value="Chromosome"/>
</dbReference>
<dbReference type="SUPFAM" id="SSF52980">
    <property type="entry name" value="Restriction endonuclease-like"/>
    <property type="match status" value="1"/>
</dbReference>
<evidence type="ECO:0000313" key="9">
    <source>
        <dbReference type="EMBL" id="QSX38026.1"/>
    </source>
</evidence>
<gene>
    <name evidence="7 9" type="primary">mutH</name>
    <name evidence="9" type="ORF">JYB85_04095</name>
</gene>
<evidence type="ECO:0000256" key="2">
    <source>
        <dbReference type="ARBA" id="ARBA00022722"/>
    </source>
</evidence>
<protein>
    <recommendedName>
        <fullName evidence="7">DNA mismatch repair protein MutH</fullName>
    </recommendedName>
    <alternativeName>
        <fullName evidence="7">Methyl-directed mismatch repair protein</fullName>
    </alternativeName>
</protein>
<feature type="domain" description="DNA mismatch repair MutH/Type II restriction enzyme Sau3AI" evidence="8">
    <location>
        <begin position="55"/>
        <end position="153"/>
    </location>
</feature>
<comment type="subcellular location">
    <subcellularLocation>
        <location evidence="7">Cytoplasm</location>
    </subcellularLocation>
</comment>
<dbReference type="GO" id="GO:0004519">
    <property type="term" value="F:endonuclease activity"/>
    <property type="evidence" value="ECO:0007669"/>
    <property type="project" value="UniProtKB-KW"/>
</dbReference>
<dbReference type="RefSeq" id="WP_207381174.1">
    <property type="nucleotide sequence ID" value="NZ_CP071502.1"/>
</dbReference>
<evidence type="ECO:0000256" key="7">
    <source>
        <dbReference type="HAMAP-Rule" id="MF_00759"/>
    </source>
</evidence>
<evidence type="ECO:0000256" key="4">
    <source>
        <dbReference type="ARBA" id="ARBA00022763"/>
    </source>
</evidence>
<sequence length="224" mass="24856">MNIHNSPTSIEELMDRAVGMAGLSLAQLAAEHSLSVPKDLRRDKGWIGQLMELELGASAGSKPQQDFLHLGVELKTIPVDDTGKPLETTYVCVAPLLDTTGLRWHDSLVRHKLQRVLWIPVQGSRDIPLGERRIGMPVLWQPTPAEEQSLRQDWEEIIELIALGKVASISARHGEVLQLRPKAANSRAKTECIREDGTIGLTNPRGFYLKTAFTQQILRAAFAD</sequence>
<keyword evidence="1 7" id="KW-0963">Cytoplasm</keyword>
<evidence type="ECO:0000256" key="1">
    <source>
        <dbReference type="ARBA" id="ARBA00022490"/>
    </source>
</evidence>
<dbReference type="HAMAP" id="MF_00759">
    <property type="entry name" value="MutH"/>
    <property type="match status" value="1"/>
</dbReference>
<evidence type="ECO:0000313" key="10">
    <source>
        <dbReference type="Proteomes" id="UP000663207"/>
    </source>
</evidence>
<dbReference type="InterPro" id="IPR004230">
    <property type="entry name" value="DNA_mismatch_repair_MutH"/>
</dbReference>